<evidence type="ECO:0000256" key="1">
    <source>
        <dbReference type="SAM" id="MobiDB-lite"/>
    </source>
</evidence>
<dbReference type="Proteomes" id="UP000682733">
    <property type="component" value="Unassembled WGS sequence"/>
</dbReference>
<feature type="domain" description="Mutator-like transposase" evidence="2">
    <location>
        <begin position="154"/>
        <end position="224"/>
    </location>
</feature>
<proteinExistence type="predicted"/>
<dbReference type="InterPro" id="IPR049012">
    <property type="entry name" value="Mutator_transp_dom"/>
</dbReference>
<protein>
    <recommendedName>
        <fullName evidence="2">Mutator-like transposase domain-containing protein</fullName>
    </recommendedName>
</protein>
<dbReference type="Pfam" id="PF20700">
    <property type="entry name" value="Mutator"/>
    <property type="match status" value="1"/>
</dbReference>
<feature type="non-terminal residue" evidence="3">
    <location>
        <position position="323"/>
    </location>
</feature>
<comment type="caution">
    <text evidence="3">The sequence shown here is derived from an EMBL/GenBank/DDBJ whole genome shotgun (WGS) entry which is preliminary data.</text>
</comment>
<reference evidence="3" key="1">
    <citation type="submission" date="2021-02" db="EMBL/GenBank/DDBJ databases">
        <authorList>
            <person name="Nowell W R."/>
        </authorList>
    </citation>
    <scope>NUCLEOTIDE SEQUENCE</scope>
</reference>
<accession>A0A8S2S3M1</accession>
<sequence length="323" mass="36655">RLYRSASSFTRRQRTSLPDPTPQSSCSLLKISPSFQHAQTLQTEENQTQLFDTSYLTKQLRDVPSCPNGRLEFLANTQTSFGLFHRNAVRCSKCKKQTIITKFPPNDPIENSIQVSNQQLDLAAAMTGIGYDLLSLIMSSLSLSITFKQKLPNGTWKKRGFTSKYGIVFLIHADSGKCIDYEVLSLNCESCNLQKERLSPWKFRKWFRHHESSCSKNYHNKSKGTSILSKSKHHGFRSIRGGAALASLYFNSGRTLLAEFFEETSININSLLLSNLLSKDEKRILRAEPSISQRDTILKEKSKKRLQAIQCMADKTEYGSGEY</sequence>
<gene>
    <name evidence="3" type="ORF">TMI583_LOCUS33735</name>
</gene>
<name>A0A8S2S3M1_9BILA</name>
<dbReference type="EMBL" id="CAJOBA010047721">
    <property type="protein sequence ID" value="CAF4204593.1"/>
    <property type="molecule type" value="Genomic_DNA"/>
</dbReference>
<evidence type="ECO:0000313" key="3">
    <source>
        <dbReference type="EMBL" id="CAF4204593.1"/>
    </source>
</evidence>
<feature type="region of interest" description="Disordered" evidence="1">
    <location>
        <begin position="1"/>
        <end position="24"/>
    </location>
</feature>
<evidence type="ECO:0000259" key="2">
    <source>
        <dbReference type="Pfam" id="PF20700"/>
    </source>
</evidence>
<evidence type="ECO:0000313" key="4">
    <source>
        <dbReference type="Proteomes" id="UP000682733"/>
    </source>
</evidence>
<organism evidence="3 4">
    <name type="scientific">Didymodactylos carnosus</name>
    <dbReference type="NCBI Taxonomy" id="1234261"/>
    <lineage>
        <taxon>Eukaryota</taxon>
        <taxon>Metazoa</taxon>
        <taxon>Spiralia</taxon>
        <taxon>Gnathifera</taxon>
        <taxon>Rotifera</taxon>
        <taxon>Eurotatoria</taxon>
        <taxon>Bdelloidea</taxon>
        <taxon>Philodinida</taxon>
        <taxon>Philodinidae</taxon>
        <taxon>Didymodactylos</taxon>
    </lineage>
</organism>
<dbReference type="AlphaFoldDB" id="A0A8S2S3M1"/>